<evidence type="ECO:0000313" key="3">
    <source>
        <dbReference type="EMBL" id="ASJ02960.1"/>
    </source>
</evidence>
<dbReference type="GeneID" id="33320080"/>
<name>A0A2Z2M8Y6_THEPR</name>
<gene>
    <name evidence="3" type="ORF">A3L09_06660</name>
</gene>
<dbReference type="RefSeq" id="WP_088858215.1">
    <property type="nucleotide sequence ID" value="NZ_CP014862.1"/>
</dbReference>
<feature type="transmembrane region" description="Helical" evidence="1">
    <location>
        <begin position="41"/>
        <end position="61"/>
    </location>
</feature>
<keyword evidence="1" id="KW-0812">Transmembrane</keyword>
<dbReference type="Proteomes" id="UP000250179">
    <property type="component" value="Chromosome"/>
</dbReference>
<feature type="domain" description="Protein-glutamine gamma-glutamyltransferase-like C-terminal" evidence="2">
    <location>
        <begin position="187"/>
        <end position="253"/>
    </location>
</feature>
<reference evidence="3 4" key="1">
    <citation type="submission" date="2016-03" db="EMBL/GenBank/DDBJ databases">
        <title>Complete genome sequence of Thermococcus profundus strain DT5432.</title>
        <authorList>
            <person name="Oger P.M."/>
        </authorList>
    </citation>
    <scope>NUCLEOTIDE SEQUENCE [LARGE SCALE GENOMIC DNA]</scope>
    <source>
        <strain evidence="3 4">DT 5432</strain>
    </source>
</reference>
<evidence type="ECO:0000313" key="4">
    <source>
        <dbReference type="Proteomes" id="UP000250179"/>
    </source>
</evidence>
<dbReference type="Pfam" id="PF13559">
    <property type="entry name" value="DUF4129"/>
    <property type="match status" value="1"/>
</dbReference>
<organism evidence="3 4">
    <name type="scientific">Thermococcus profundus</name>
    <dbReference type="NCBI Taxonomy" id="49899"/>
    <lineage>
        <taxon>Archaea</taxon>
        <taxon>Methanobacteriati</taxon>
        <taxon>Methanobacteriota</taxon>
        <taxon>Thermococci</taxon>
        <taxon>Thermococcales</taxon>
        <taxon>Thermococcaceae</taxon>
        <taxon>Thermococcus</taxon>
    </lineage>
</organism>
<keyword evidence="1" id="KW-0472">Membrane</keyword>
<proteinExistence type="predicted"/>
<keyword evidence="1" id="KW-1133">Transmembrane helix</keyword>
<dbReference type="AlphaFoldDB" id="A0A2Z2M8Y6"/>
<evidence type="ECO:0000256" key="1">
    <source>
        <dbReference type="SAM" id="Phobius"/>
    </source>
</evidence>
<feature type="transmembrane region" description="Helical" evidence="1">
    <location>
        <begin position="73"/>
        <end position="93"/>
    </location>
</feature>
<protein>
    <recommendedName>
        <fullName evidence="2">Protein-glutamine gamma-glutamyltransferase-like C-terminal domain-containing protein</fullName>
    </recommendedName>
</protein>
<dbReference type="KEGG" id="tprf:A3L09_06660"/>
<evidence type="ECO:0000259" key="2">
    <source>
        <dbReference type="Pfam" id="PF13559"/>
    </source>
</evidence>
<dbReference type="EMBL" id="CP014862">
    <property type="protein sequence ID" value="ASJ02960.1"/>
    <property type="molecule type" value="Genomic_DNA"/>
</dbReference>
<feature type="transmembrane region" description="Helical" evidence="1">
    <location>
        <begin position="132"/>
        <end position="149"/>
    </location>
</feature>
<dbReference type="OrthoDB" id="100031at2157"/>
<accession>A0A2Z2M8Y6</accession>
<dbReference type="InterPro" id="IPR025403">
    <property type="entry name" value="TgpA-like_C"/>
</dbReference>
<sequence length="260" mass="29853">MLQKAPLKITLLFLSLLFSIALLMSSTVSFGVTSVNVDLLYFIGLLLSFFLIGYGLSYLRLRGGPRRRKKSRYAIISGLLWIIAFGVAVYLLFNPRPSPQHPTNQTGIPHPGSFQRIKGGIEALYNALPSSAYLIPYLLLIVVPIFLIIKRRLGRSPSIGGPKVRFEPDLRYEDISGPPKERVIRMYRNVVAGLVLKGYPYQKSWTHREHEERLREIFPDLGDLDVLTRLFEKAKYADRLEPEDVKLARESYERLMRYLR</sequence>
<keyword evidence="4" id="KW-1185">Reference proteome</keyword>